<dbReference type="InterPro" id="IPR013785">
    <property type="entry name" value="Aldolase_TIM"/>
</dbReference>
<comment type="function">
    <text evidence="9">Transaldolase is important for the balance of metabolites in the pentose-phosphate pathway.</text>
</comment>
<dbReference type="AlphaFoldDB" id="A0A239B3K8"/>
<dbReference type="SUPFAM" id="SSF51569">
    <property type="entry name" value="Aldolase"/>
    <property type="match status" value="1"/>
</dbReference>
<dbReference type="InterPro" id="IPR022999">
    <property type="entry name" value="Transaldolase_3B"/>
</dbReference>
<dbReference type="InterPro" id="IPR004731">
    <property type="entry name" value="Transaldolase_3B/F6P_aldolase"/>
</dbReference>
<gene>
    <name evidence="9" type="primary">tal</name>
    <name evidence="10" type="ORF">SAMN06265376_105285</name>
</gene>
<protein>
    <recommendedName>
        <fullName evidence="9">Probable transaldolase</fullName>
        <ecNumber evidence="9">2.2.1.2</ecNumber>
    </recommendedName>
</protein>
<dbReference type="GO" id="GO:0042182">
    <property type="term" value="P:ketone catabolic process"/>
    <property type="evidence" value="ECO:0007669"/>
    <property type="project" value="UniProtKB-ARBA"/>
</dbReference>
<evidence type="ECO:0000256" key="7">
    <source>
        <dbReference type="ARBA" id="ARBA00023270"/>
    </source>
</evidence>
<evidence type="ECO:0000256" key="9">
    <source>
        <dbReference type="HAMAP-Rule" id="MF_00494"/>
    </source>
</evidence>
<keyword evidence="4 9" id="KW-0963">Cytoplasm</keyword>
<dbReference type="Pfam" id="PF00923">
    <property type="entry name" value="TAL_FSA"/>
    <property type="match status" value="1"/>
</dbReference>
<dbReference type="Proteomes" id="UP000198379">
    <property type="component" value="Unassembled WGS sequence"/>
</dbReference>
<name>A0A239B3K8_9FLAO</name>
<keyword evidence="5 9" id="KW-0808">Transferase</keyword>
<dbReference type="RefSeq" id="WP_089372623.1">
    <property type="nucleotide sequence ID" value="NZ_BMEP01000006.1"/>
</dbReference>
<evidence type="ECO:0000256" key="1">
    <source>
        <dbReference type="ARBA" id="ARBA00004496"/>
    </source>
</evidence>
<dbReference type="CDD" id="cd00956">
    <property type="entry name" value="Transaldolase_FSA"/>
    <property type="match status" value="1"/>
</dbReference>
<evidence type="ECO:0000256" key="6">
    <source>
        <dbReference type="ARBA" id="ARBA00023126"/>
    </source>
</evidence>
<comment type="catalytic activity">
    <reaction evidence="8 9">
        <text>D-sedoheptulose 7-phosphate + D-glyceraldehyde 3-phosphate = D-erythrose 4-phosphate + beta-D-fructose 6-phosphate</text>
        <dbReference type="Rhea" id="RHEA:17053"/>
        <dbReference type="ChEBI" id="CHEBI:16897"/>
        <dbReference type="ChEBI" id="CHEBI:57483"/>
        <dbReference type="ChEBI" id="CHEBI:57634"/>
        <dbReference type="ChEBI" id="CHEBI:59776"/>
        <dbReference type="EC" id="2.2.1.2"/>
    </reaction>
</comment>
<dbReference type="GO" id="GO:0005737">
    <property type="term" value="C:cytoplasm"/>
    <property type="evidence" value="ECO:0007669"/>
    <property type="project" value="UniProtKB-SubCell"/>
</dbReference>
<dbReference type="EMBL" id="FZNY01000005">
    <property type="protein sequence ID" value="SNS01818.1"/>
    <property type="molecule type" value="Genomic_DNA"/>
</dbReference>
<dbReference type="GO" id="GO:0004801">
    <property type="term" value="F:transaldolase activity"/>
    <property type="evidence" value="ECO:0007669"/>
    <property type="project" value="UniProtKB-UniRule"/>
</dbReference>
<dbReference type="OrthoDB" id="9807051at2"/>
<reference evidence="10 11" key="1">
    <citation type="submission" date="2017-06" db="EMBL/GenBank/DDBJ databases">
        <authorList>
            <person name="Kim H.J."/>
            <person name="Triplett B.A."/>
        </authorList>
    </citation>
    <scope>NUCLEOTIDE SEQUENCE [LARGE SCALE GENOMIC DNA]</scope>
    <source>
        <strain evidence="10 11">DSM 25597</strain>
    </source>
</reference>
<proteinExistence type="inferred from homology"/>
<evidence type="ECO:0000256" key="3">
    <source>
        <dbReference type="ARBA" id="ARBA00005740"/>
    </source>
</evidence>
<dbReference type="InterPro" id="IPR018225">
    <property type="entry name" value="Transaldolase_AS"/>
</dbReference>
<dbReference type="GO" id="GO:0006098">
    <property type="term" value="P:pentose-phosphate shunt"/>
    <property type="evidence" value="ECO:0007669"/>
    <property type="project" value="UniProtKB-UniRule"/>
</dbReference>
<dbReference type="EC" id="2.2.1.2" evidence="9"/>
<organism evidence="10 11">
    <name type="scientific">Dokdonia pacifica</name>
    <dbReference type="NCBI Taxonomy" id="1627892"/>
    <lineage>
        <taxon>Bacteria</taxon>
        <taxon>Pseudomonadati</taxon>
        <taxon>Bacteroidota</taxon>
        <taxon>Flavobacteriia</taxon>
        <taxon>Flavobacteriales</taxon>
        <taxon>Flavobacteriaceae</taxon>
        <taxon>Dokdonia</taxon>
    </lineage>
</organism>
<evidence type="ECO:0000256" key="5">
    <source>
        <dbReference type="ARBA" id="ARBA00022679"/>
    </source>
</evidence>
<evidence type="ECO:0000313" key="10">
    <source>
        <dbReference type="EMBL" id="SNS01818.1"/>
    </source>
</evidence>
<evidence type="ECO:0000313" key="11">
    <source>
        <dbReference type="Proteomes" id="UP000198379"/>
    </source>
</evidence>
<dbReference type="UniPathway" id="UPA00115">
    <property type="reaction ID" value="UER00414"/>
</dbReference>
<keyword evidence="6 9" id="KW-0570">Pentose shunt</keyword>
<dbReference type="NCBIfam" id="TIGR00875">
    <property type="entry name" value="fsa_talC_mipB"/>
    <property type="match status" value="1"/>
</dbReference>
<comment type="similarity">
    <text evidence="3 9">Belongs to the transaldolase family. Type 3B subfamily.</text>
</comment>
<sequence length="218" mass="23573">MKFFIDTANLAQIKEAQDLGVLDGVTTNPSLMAKEGITGRDNILKHYVDICNIVDGDVSAEVIATEYDAMVKEGEELAALHDQIVVKLPMIKDGVKACKYFSDKGIRTNVTLVFSAGQAILAAKAGATYVSPFIGRLDDISTDGLNLIAEIRHIYDNYAFETEILAASVRHTMHVIDCAKIGADVMTGPLSSIEGLLKHPLTDIGLAKFLADYKKGNN</sequence>
<dbReference type="PANTHER" id="PTHR10683:SF40">
    <property type="entry name" value="FRUCTOSE-6-PHOSPHATE ALDOLASE 1-RELATED"/>
    <property type="match status" value="1"/>
</dbReference>
<dbReference type="PROSITE" id="PS01054">
    <property type="entry name" value="TRANSALDOLASE_1"/>
    <property type="match status" value="1"/>
</dbReference>
<evidence type="ECO:0000256" key="2">
    <source>
        <dbReference type="ARBA" id="ARBA00004857"/>
    </source>
</evidence>
<keyword evidence="7 9" id="KW-0704">Schiff base</keyword>
<dbReference type="FunFam" id="3.20.20.70:FF:000018">
    <property type="entry name" value="Probable transaldolase"/>
    <property type="match status" value="1"/>
</dbReference>
<dbReference type="PANTHER" id="PTHR10683">
    <property type="entry name" value="TRANSALDOLASE"/>
    <property type="match status" value="1"/>
</dbReference>
<dbReference type="GO" id="GO:0005975">
    <property type="term" value="P:carbohydrate metabolic process"/>
    <property type="evidence" value="ECO:0007669"/>
    <property type="project" value="InterPro"/>
</dbReference>
<comment type="pathway">
    <text evidence="2 9">Carbohydrate degradation; pentose phosphate pathway; D-glyceraldehyde 3-phosphate and beta-D-fructose 6-phosphate from D-ribose 5-phosphate and D-xylulose 5-phosphate (non-oxidative stage): step 2/3.</text>
</comment>
<dbReference type="InterPro" id="IPR033919">
    <property type="entry name" value="TSA/FSA_arc/bac"/>
</dbReference>
<dbReference type="InterPro" id="IPR001585">
    <property type="entry name" value="TAL/FSA"/>
</dbReference>
<evidence type="ECO:0000256" key="4">
    <source>
        <dbReference type="ARBA" id="ARBA00022490"/>
    </source>
</evidence>
<dbReference type="HAMAP" id="MF_00494">
    <property type="entry name" value="Transaldolase_3b"/>
    <property type="match status" value="1"/>
</dbReference>
<dbReference type="GO" id="GO:0016832">
    <property type="term" value="F:aldehyde-lyase activity"/>
    <property type="evidence" value="ECO:0007669"/>
    <property type="project" value="InterPro"/>
</dbReference>
<accession>A0A239B3K8</accession>
<comment type="subcellular location">
    <subcellularLocation>
        <location evidence="1 9">Cytoplasm</location>
    </subcellularLocation>
</comment>
<evidence type="ECO:0000256" key="8">
    <source>
        <dbReference type="ARBA" id="ARBA00048810"/>
    </source>
</evidence>
<feature type="active site" description="Schiff-base intermediate with substrate" evidence="9">
    <location>
        <position position="87"/>
    </location>
</feature>
<dbReference type="Gene3D" id="3.20.20.70">
    <property type="entry name" value="Aldolase class I"/>
    <property type="match status" value="1"/>
</dbReference>
<keyword evidence="11" id="KW-1185">Reference proteome</keyword>